<reference evidence="2" key="1">
    <citation type="journal article" date="2023" name="Front. Plant Sci.">
        <title>Chromosomal-level genome assembly of Melastoma candidum provides insights into trichome evolution.</title>
        <authorList>
            <person name="Zhong Y."/>
            <person name="Wu W."/>
            <person name="Sun C."/>
            <person name="Zou P."/>
            <person name="Liu Y."/>
            <person name="Dai S."/>
            <person name="Zhou R."/>
        </authorList>
    </citation>
    <scope>NUCLEOTIDE SEQUENCE [LARGE SCALE GENOMIC DNA]</scope>
</reference>
<protein>
    <submittedName>
        <fullName evidence="1">Uncharacterized protein</fullName>
    </submittedName>
</protein>
<sequence length="406" mass="43814">MEFHPVPSPSSSSSGFQLLNSSSSSSSSPFGDTTHTKVFVGGLAWETQNETLRQFFEPFGEILEAVVIADKNTGRSKGYGFVTFREPESARKACVDPTPVIDGRRANCNLASQGRPRLPAALGRLRPSALYIGGAQPPRGNFVGNYGYQHPLYYSYQQGYIYPTYGYSTYGQEHVYPQGVYSPYISQQYLQMYGMQNAINSNTGVYPYTSAGQNMPRGGHHGYAPIAGYTMTGHPIVQFGAPSIEALSTSPMPAVQASYPPVSGLASGYSTRPQIIIPVASTQFLQGGSSDRSQVYLKCLIYGGGLRSAGGLLSVAGFFYLAFENLSLLHSRGHTTSVLRAAETPVTSNEDAPDRQGVGGSSSVAILPLSFPRTILKTAQQRFLRVLLSRVHGSWIPGNGPRVFMV</sequence>
<evidence type="ECO:0000313" key="2">
    <source>
        <dbReference type="Proteomes" id="UP001057402"/>
    </source>
</evidence>
<comment type="caution">
    <text evidence="1">The sequence shown here is derived from an EMBL/GenBank/DDBJ whole genome shotgun (WGS) entry which is preliminary data.</text>
</comment>
<dbReference type="Proteomes" id="UP001057402">
    <property type="component" value="Chromosome 1"/>
</dbReference>
<accession>A0ACB9SHW0</accession>
<evidence type="ECO:0000313" key="1">
    <source>
        <dbReference type="EMBL" id="KAI4389661.1"/>
    </source>
</evidence>
<proteinExistence type="predicted"/>
<name>A0ACB9SHW0_9MYRT</name>
<dbReference type="EMBL" id="CM042880">
    <property type="protein sequence ID" value="KAI4389661.1"/>
    <property type="molecule type" value="Genomic_DNA"/>
</dbReference>
<organism evidence="1 2">
    <name type="scientific">Melastoma candidum</name>
    <dbReference type="NCBI Taxonomy" id="119954"/>
    <lineage>
        <taxon>Eukaryota</taxon>
        <taxon>Viridiplantae</taxon>
        <taxon>Streptophyta</taxon>
        <taxon>Embryophyta</taxon>
        <taxon>Tracheophyta</taxon>
        <taxon>Spermatophyta</taxon>
        <taxon>Magnoliopsida</taxon>
        <taxon>eudicotyledons</taxon>
        <taxon>Gunneridae</taxon>
        <taxon>Pentapetalae</taxon>
        <taxon>rosids</taxon>
        <taxon>malvids</taxon>
        <taxon>Myrtales</taxon>
        <taxon>Melastomataceae</taxon>
        <taxon>Melastomatoideae</taxon>
        <taxon>Melastomateae</taxon>
        <taxon>Melastoma</taxon>
    </lineage>
</organism>
<keyword evidence="2" id="KW-1185">Reference proteome</keyword>
<gene>
    <name evidence="1" type="ORF">MLD38_001862</name>
</gene>